<dbReference type="Gene3D" id="3.90.1150.10">
    <property type="entry name" value="Aspartate Aminotransferase, domain 1"/>
    <property type="match status" value="1"/>
</dbReference>
<dbReference type="PROSITE" id="PS00595">
    <property type="entry name" value="AA_TRANSFER_CLASS_5"/>
    <property type="match status" value="1"/>
</dbReference>
<dbReference type="InterPro" id="IPR020578">
    <property type="entry name" value="Aminotrans_V_PyrdxlP_BS"/>
</dbReference>
<dbReference type="InterPro" id="IPR006311">
    <property type="entry name" value="TAT_signal"/>
</dbReference>
<keyword evidence="8" id="KW-0413">Isomerase</keyword>
<dbReference type="PANTHER" id="PTHR43586:SF8">
    <property type="entry name" value="CYSTEINE DESULFURASE 1, CHLOROPLASTIC"/>
    <property type="match status" value="1"/>
</dbReference>
<accession>A0A5E6XCZ0</accession>
<dbReference type="InterPro" id="IPR015424">
    <property type="entry name" value="PyrdxlP-dep_Trfase"/>
</dbReference>
<dbReference type="InterPro" id="IPR015422">
    <property type="entry name" value="PyrdxlP-dep_Trfase_small"/>
</dbReference>
<evidence type="ECO:0000256" key="2">
    <source>
        <dbReference type="ARBA" id="ARBA00010447"/>
    </source>
</evidence>
<dbReference type="Gene3D" id="3.40.640.10">
    <property type="entry name" value="Type I PLP-dependent aspartate aminotransferase-like (Major domain)"/>
    <property type="match status" value="1"/>
</dbReference>
<gene>
    <name evidence="8" type="primary">cefD_2</name>
    <name evidence="8" type="ORF">PS645_05281</name>
</gene>
<dbReference type="GO" id="GO:0031071">
    <property type="term" value="F:cysteine desulfurase activity"/>
    <property type="evidence" value="ECO:0007669"/>
    <property type="project" value="UniProtKB-EC"/>
</dbReference>
<proteinExistence type="inferred from homology"/>
<comment type="catalytic activity">
    <reaction evidence="4">
        <text>(sulfur carrier)-H + L-cysteine = (sulfur carrier)-SH + L-alanine</text>
        <dbReference type="Rhea" id="RHEA:43892"/>
        <dbReference type="Rhea" id="RHEA-COMP:14737"/>
        <dbReference type="Rhea" id="RHEA-COMP:14739"/>
        <dbReference type="ChEBI" id="CHEBI:29917"/>
        <dbReference type="ChEBI" id="CHEBI:35235"/>
        <dbReference type="ChEBI" id="CHEBI:57972"/>
        <dbReference type="ChEBI" id="CHEBI:64428"/>
        <dbReference type="EC" id="2.8.1.7"/>
    </reaction>
</comment>
<comment type="cofactor">
    <cofactor evidence="1 5">
        <name>pyridoxal 5'-phosphate</name>
        <dbReference type="ChEBI" id="CHEBI:597326"/>
    </cofactor>
</comment>
<organism evidence="8 9">
    <name type="scientific">Pseudomonas fluorescens</name>
    <dbReference type="NCBI Taxonomy" id="294"/>
    <lineage>
        <taxon>Bacteria</taxon>
        <taxon>Pseudomonadati</taxon>
        <taxon>Pseudomonadota</taxon>
        <taxon>Gammaproteobacteria</taxon>
        <taxon>Pseudomonadales</taxon>
        <taxon>Pseudomonadaceae</taxon>
        <taxon>Pseudomonas</taxon>
    </lineage>
</organism>
<evidence type="ECO:0000256" key="3">
    <source>
        <dbReference type="ARBA" id="ARBA00022898"/>
    </source>
</evidence>
<keyword evidence="6" id="KW-0732">Signal</keyword>
<evidence type="ECO:0000256" key="5">
    <source>
        <dbReference type="RuleBase" id="RU004504"/>
    </source>
</evidence>
<dbReference type="AlphaFoldDB" id="A0A5E6XCZ0"/>
<dbReference type="PROSITE" id="PS51318">
    <property type="entry name" value="TAT"/>
    <property type="match status" value="1"/>
</dbReference>
<sequence precursor="true">MSDRRTFLKQASLLAAGLPLAASLSNIATAVQPAALPRDRWAQLRQLFDQDPDYLHFSNFLVTSHPRPVREAIERHRAALDKNPGLAMDWDLGVIEQREENVRVWAGRYLKADARQIALTGSTTEGLAMIYGGVHVRPDQEILTTAHEHYATHTILALRTQRDGVRVRKIRLFKDAQSLSKAEILSNIEQNIRAETRVLGMTWVHSGSGVKLPIAEIGALVDKHNRHRSEQDRIIYLVDGVHGFGVEAMDFPSMNCDFFIAGTHKWLFGPRGTGIVCSRSTEVKYVTPIIPTFSEATAFSTTMTPGGYHAFEHRWALDEAFKLHLQLGKADVQARIHALNRYLKERLLEQPQIELVTPRSAQLSAGFTFFRVKGKDSDKVAAYLMQNRVVADAVERDVGPVIRTAPGLLNSEQEIDRFMVILGTQLG</sequence>
<evidence type="ECO:0000256" key="1">
    <source>
        <dbReference type="ARBA" id="ARBA00001933"/>
    </source>
</evidence>
<dbReference type="EMBL" id="CABVGX010000078">
    <property type="protein sequence ID" value="VVN38960.1"/>
    <property type="molecule type" value="Genomic_DNA"/>
</dbReference>
<protein>
    <submittedName>
        <fullName evidence="8">Isopenicillin N epimerase</fullName>
        <ecNumber evidence="8">5.1.1.17</ecNumber>
    </submittedName>
</protein>
<feature type="domain" description="Aminotransferase class V" evidence="7">
    <location>
        <begin position="99"/>
        <end position="390"/>
    </location>
</feature>
<dbReference type="SUPFAM" id="SSF53383">
    <property type="entry name" value="PLP-dependent transferases"/>
    <property type="match status" value="1"/>
</dbReference>
<comment type="similarity">
    <text evidence="2">Belongs to the class-V pyridoxal-phosphate-dependent aminotransferase family. Csd subfamily.</text>
</comment>
<evidence type="ECO:0000256" key="6">
    <source>
        <dbReference type="SAM" id="SignalP"/>
    </source>
</evidence>
<keyword evidence="3" id="KW-0663">Pyridoxal phosphate</keyword>
<dbReference type="RefSeq" id="WP_150583066.1">
    <property type="nucleotide sequence ID" value="NZ_CABVGX010000078.1"/>
</dbReference>
<evidence type="ECO:0000313" key="9">
    <source>
        <dbReference type="Proteomes" id="UP000325607"/>
    </source>
</evidence>
<dbReference type="Pfam" id="PF00266">
    <property type="entry name" value="Aminotran_5"/>
    <property type="match status" value="1"/>
</dbReference>
<dbReference type="OrthoDB" id="9764293at2"/>
<feature type="chain" id="PRO_5022797280" evidence="6">
    <location>
        <begin position="31"/>
        <end position="427"/>
    </location>
</feature>
<evidence type="ECO:0000256" key="4">
    <source>
        <dbReference type="ARBA" id="ARBA00050776"/>
    </source>
</evidence>
<evidence type="ECO:0000259" key="7">
    <source>
        <dbReference type="Pfam" id="PF00266"/>
    </source>
</evidence>
<dbReference type="GO" id="GO:0045439">
    <property type="term" value="F:isopenicillin-N epimerase activity"/>
    <property type="evidence" value="ECO:0007669"/>
    <property type="project" value="UniProtKB-EC"/>
</dbReference>
<name>A0A5E6XCZ0_PSEFL</name>
<feature type="signal peptide" evidence="6">
    <location>
        <begin position="1"/>
        <end position="30"/>
    </location>
</feature>
<dbReference type="InterPro" id="IPR000192">
    <property type="entry name" value="Aminotrans_V_dom"/>
</dbReference>
<dbReference type="EC" id="5.1.1.17" evidence="8"/>
<dbReference type="Proteomes" id="UP000325607">
    <property type="component" value="Unassembled WGS sequence"/>
</dbReference>
<dbReference type="InterPro" id="IPR015421">
    <property type="entry name" value="PyrdxlP-dep_Trfase_major"/>
</dbReference>
<reference evidence="8 9" key="1">
    <citation type="submission" date="2019-09" db="EMBL/GenBank/DDBJ databases">
        <authorList>
            <person name="Chandra G."/>
            <person name="Truman W A."/>
        </authorList>
    </citation>
    <scope>NUCLEOTIDE SEQUENCE [LARGE SCALE GENOMIC DNA]</scope>
    <source>
        <strain evidence="8">PS645</strain>
    </source>
</reference>
<evidence type="ECO:0000313" key="8">
    <source>
        <dbReference type="EMBL" id="VVN38960.1"/>
    </source>
</evidence>
<dbReference type="PANTHER" id="PTHR43586">
    <property type="entry name" value="CYSTEINE DESULFURASE"/>
    <property type="match status" value="1"/>
</dbReference>